<name>A0A139SNA4_9BACT</name>
<dbReference type="Pfam" id="PF02224">
    <property type="entry name" value="Cytidylate_kin"/>
    <property type="match status" value="1"/>
</dbReference>
<feature type="domain" description="Cytidylate kinase" evidence="9">
    <location>
        <begin position="16"/>
        <end position="223"/>
    </location>
</feature>
<comment type="catalytic activity">
    <reaction evidence="6 8">
        <text>dCMP + ATP = dCDP + ADP</text>
        <dbReference type="Rhea" id="RHEA:25094"/>
        <dbReference type="ChEBI" id="CHEBI:30616"/>
        <dbReference type="ChEBI" id="CHEBI:57566"/>
        <dbReference type="ChEBI" id="CHEBI:58593"/>
        <dbReference type="ChEBI" id="CHEBI:456216"/>
        <dbReference type="EC" id="2.7.4.25"/>
    </reaction>
</comment>
<organism evidence="10 11">
    <name type="scientific">Cephaloticoccus capnophilus</name>
    <dbReference type="NCBI Taxonomy" id="1548208"/>
    <lineage>
        <taxon>Bacteria</taxon>
        <taxon>Pseudomonadati</taxon>
        <taxon>Verrucomicrobiota</taxon>
        <taxon>Opitutia</taxon>
        <taxon>Opitutales</taxon>
        <taxon>Opitutaceae</taxon>
        <taxon>Cephaloticoccus</taxon>
    </lineage>
</organism>
<dbReference type="GO" id="GO:0036430">
    <property type="term" value="F:CMP kinase activity"/>
    <property type="evidence" value="ECO:0007669"/>
    <property type="project" value="RHEA"/>
</dbReference>
<keyword evidence="2 8" id="KW-0808">Transferase</keyword>
<reference evidence="10 11" key="1">
    <citation type="submission" date="2016-02" db="EMBL/GenBank/DDBJ databases">
        <authorList>
            <person name="Wen L."/>
            <person name="He K."/>
            <person name="Yang H."/>
        </authorList>
    </citation>
    <scope>NUCLEOTIDE SEQUENCE [LARGE SCALE GENOMIC DNA]</scope>
    <source>
        <strain evidence="10 11">CV41</strain>
    </source>
</reference>
<dbReference type="InterPro" id="IPR003136">
    <property type="entry name" value="Cytidylate_kin"/>
</dbReference>
<comment type="subcellular location">
    <subcellularLocation>
        <location evidence="8">Cytoplasm</location>
    </subcellularLocation>
</comment>
<dbReference type="GO" id="GO:0006220">
    <property type="term" value="P:pyrimidine nucleotide metabolic process"/>
    <property type="evidence" value="ECO:0007669"/>
    <property type="project" value="UniProtKB-UniRule"/>
</dbReference>
<keyword evidence="3 8" id="KW-0547">Nucleotide-binding</keyword>
<dbReference type="STRING" id="1548208.AXK12_04415"/>
<evidence type="ECO:0000313" key="11">
    <source>
        <dbReference type="Proteomes" id="UP000071392"/>
    </source>
</evidence>
<keyword evidence="11" id="KW-1185">Reference proteome</keyword>
<dbReference type="GO" id="GO:0036431">
    <property type="term" value="F:dCMP kinase activity"/>
    <property type="evidence" value="ECO:0007669"/>
    <property type="project" value="InterPro"/>
</dbReference>
<dbReference type="EMBL" id="LSZP01000032">
    <property type="protein sequence ID" value="KXU36068.1"/>
    <property type="molecule type" value="Genomic_DNA"/>
</dbReference>
<gene>
    <name evidence="8" type="primary">cmk</name>
    <name evidence="10" type="ORF">AXK12_04415</name>
</gene>
<dbReference type="Proteomes" id="UP000071392">
    <property type="component" value="Unassembled WGS sequence"/>
</dbReference>
<comment type="caution">
    <text evidence="10">The sequence shown here is derived from an EMBL/GenBank/DDBJ whole genome shotgun (WGS) entry which is preliminary data.</text>
</comment>
<proteinExistence type="inferred from homology"/>
<evidence type="ECO:0000256" key="5">
    <source>
        <dbReference type="ARBA" id="ARBA00022840"/>
    </source>
</evidence>
<dbReference type="GO" id="GO:0005737">
    <property type="term" value="C:cytoplasm"/>
    <property type="evidence" value="ECO:0007669"/>
    <property type="project" value="UniProtKB-SubCell"/>
</dbReference>
<dbReference type="SUPFAM" id="SSF52540">
    <property type="entry name" value="P-loop containing nucleoside triphosphate hydrolases"/>
    <property type="match status" value="1"/>
</dbReference>
<evidence type="ECO:0000256" key="1">
    <source>
        <dbReference type="ARBA" id="ARBA00009427"/>
    </source>
</evidence>
<evidence type="ECO:0000259" key="9">
    <source>
        <dbReference type="Pfam" id="PF02224"/>
    </source>
</evidence>
<evidence type="ECO:0000256" key="6">
    <source>
        <dbReference type="ARBA" id="ARBA00047615"/>
    </source>
</evidence>
<feature type="binding site" evidence="8">
    <location>
        <begin position="20"/>
        <end position="28"/>
    </location>
    <ligand>
        <name>ATP</name>
        <dbReference type="ChEBI" id="CHEBI:30616"/>
    </ligand>
</feature>
<comment type="catalytic activity">
    <reaction evidence="7 8">
        <text>CMP + ATP = CDP + ADP</text>
        <dbReference type="Rhea" id="RHEA:11600"/>
        <dbReference type="ChEBI" id="CHEBI:30616"/>
        <dbReference type="ChEBI" id="CHEBI:58069"/>
        <dbReference type="ChEBI" id="CHEBI:60377"/>
        <dbReference type="ChEBI" id="CHEBI:456216"/>
        <dbReference type="EC" id="2.7.4.25"/>
    </reaction>
</comment>
<evidence type="ECO:0000256" key="2">
    <source>
        <dbReference type="ARBA" id="ARBA00022679"/>
    </source>
</evidence>
<dbReference type="RefSeq" id="WP_068711611.1">
    <property type="nucleotide sequence ID" value="NZ_LSZP01000032.1"/>
</dbReference>
<keyword evidence="4 8" id="KW-0418">Kinase</keyword>
<sequence>MTKAPAPPPASAPIIVAIDGGAASGKSSTARALAARFGLLHVDTGSFYRQVCAKLMAQRIAPDQTEPIEAGLAAVTFSTQVVGNTAQLLIDGHAAGDDIRSEQVNTHVSHYAALPAVRAALLAYQRSQPEVARKHGFRGVVMEGRDIGSVIFPNADFRIFLHADQAARAARRAAEGRVDAVAERDRLDTSRKAAPLLCPPGAVDIDSTHLTLEEVVEKLSALIAQKLPPLSSC</sequence>
<keyword evidence="5 8" id="KW-0067">ATP-binding</keyword>
<dbReference type="InterPro" id="IPR011994">
    <property type="entry name" value="Cytidylate_kinase_dom"/>
</dbReference>
<dbReference type="NCBIfam" id="TIGR00017">
    <property type="entry name" value="cmk"/>
    <property type="match status" value="1"/>
</dbReference>
<evidence type="ECO:0000256" key="7">
    <source>
        <dbReference type="ARBA" id="ARBA00048478"/>
    </source>
</evidence>
<dbReference type="CDD" id="cd02020">
    <property type="entry name" value="CMPK"/>
    <property type="match status" value="1"/>
</dbReference>
<evidence type="ECO:0000313" key="10">
    <source>
        <dbReference type="EMBL" id="KXU36068.1"/>
    </source>
</evidence>
<evidence type="ECO:0000256" key="4">
    <source>
        <dbReference type="ARBA" id="ARBA00022777"/>
    </source>
</evidence>
<evidence type="ECO:0000256" key="8">
    <source>
        <dbReference type="HAMAP-Rule" id="MF_00238"/>
    </source>
</evidence>
<dbReference type="AlphaFoldDB" id="A0A139SNA4"/>
<accession>A0A139SNA4</accession>
<dbReference type="OrthoDB" id="9807434at2"/>
<protein>
    <recommendedName>
        <fullName evidence="8">Cytidylate kinase</fullName>
        <shortName evidence="8">CK</shortName>
        <ecNumber evidence="8">2.7.4.25</ecNumber>
    </recommendedName>
    <alternativeName>
        <fullName evidence="8">Cytidine monophosphate kinase</fullName>
        <shortName evidence="8">CMP kinase</shortName>
    </alternativeName>
</protein>
<dbReference type="InterPro" id="IPR027417">
    <property type="entry name" value="P-loop_NTPase"/>
</dbReference>
<comment type="similarity">
    <text evidence="1 8">Belongs to the cytidylate kinase family. Type 1 subfamily.</text>
</comment>
<keyword evidence="8" id="KW-0963">Cytoplasm</keyword>
<dbReference type="Gene3D" id="3.40.50.300">
    <property type="entry name" value="P-loop containing nucleotide triphosphate hydrolases"/>
    <property type="match status" value="1"/>
</dbReference>
<dbReference type="GO" id="GO:0005524">
    <property type="term" value="F:ATP binding"/>
    <property type="evidence" value="ECO:0007669"/>
    <property type="project" value="UniProtKB-UniRule"/>
</dbReference>
<dbReference type="HAMAP" id="MF_00238">
    <property type="entry name" value="Cytidyl_kinase_type1"/>
    <property type="match status" value="1"/>
</dbReference>
<dbReference type="EC" id="2.7.4.25" evidence="8"/>
<evidence type="ECO:0000256" key="3">
    <source>
        <dbReference type="ARBA" id="ARBA00022741"/>
    </source>
</evidence>